<sequence length="114" mass="12978">MENISLAGLKSNQDKRALHDRWQKPGDHAKFKGISLTETTPISSRFVLRENYIKAESISVGYDFESQAVQKLGIQSLRLQANTTDLFRISSIKEERGIEYPFARSFSFSLSAMF</sequence>
<reference evidence="3 4" key="1">
    <citation type="submission" date="2018-08" db="EMBL/GenBank/DDBJ databases">
        <title>A genome reference for cultivated species of the human gut microbiota.</title>
        <authorList>
            <person name="Zou Y."/>
            <person name="Xue W."/>
            <person name="Luo G."/>
        </authorList>
    </citation>
    <scope>NUCLEOTIDE SEQUENCE [LARGE SCALE GENOMIC DNA]</scope>
    <source>
        <strain evidence="1 3">AF14-6AC</strain>
        <strain evidence="2 4">OF03-11</strain>
    </source>
</reference>
<evidence type="ECO:0000313" key="4">
    <source>
        <dbReference type="Proteomes" id="UP000284434"/>
    </source>
</evidence>
<proteinExistence type="predicted"/>
<evidence type="ECO:0008006" key="5">
    <source>
        <dbReference type="Google" id="ProtNLM"/>
    </source>
</evidence>
<dbReference type="Proteomes" id="UP000284434">
    <property type="component" value="Unassembled WGS sequence"/>
</dbReference>
<dbReference type="AlphaFoldDB" id="A0A412W436"/>
<dbReference type="Proteomes" id="UP000283426">
    <property type="component" value="Unassembled WGS sequence"/>
</dbReference>
<organism evidence="1 3">
    <name type="scientific">Odoribacter splanchnicus</name>
    <dbReference type="NCBI Taxonomy" id="28118"/>
    <lineage>
        <taxon>Bacteria</taxon>
        <taxon>Pseudomonadati</taxon>
        <taxon>Bacteroidota</taxon>
        <taxon>Bacteroidia</taxon>
        <taxon>Bacteroidales</taxon>
        <taxon>Odoribacteraceae</taxon>
        <taxon>Odoribacter</taxon>
    </lineage>
</organism>
<dbReference type="EMBL" id="QRYW01000057">
    <property type="protein sequence ID" value="RGV18585.1"/>
    <property type="molecule type" value="Genomic_DNA"/>
</dbReference>
<accession>A0A412W436</accession>
<dbReference type="GeneID" id="61275577"/>
<gene>
    <name evidence="1" type="ORF">DWW24_19780</name>
    <name evidence="2" type="ORF">DXA53_18300</name>
</gene>
<name>A0A412W436_9BACT</name>
<evidence type="ECO:0000313" key="2">
    <source>
        <dbReference type="EMBL" id="RGY03617.1"/>
    </source>
</evidence>
<protein>
    <recommendedName>
        <fullName evidence="5">TonB-dependent receptor</fullName>
    </recommendedName>
</protein>
<comment type="caution">
    <text evidence="1">The sequence shown here is derived from an EMBL/GenBank/DDBJ whole genome shotgun (WGS) entry which is preliminary data.</text>
</comment>
<evidence type="ECO:0000313" key="3">
    <source>
        <dbReference type="Proteomes" id="UP000283426"/>
    </source>
</evidence>
<evidence type="ECO:0000313" key="1">
    <source>
        <dbReference type="EMBL" id="RGV18585.1"/>
    </source>
</evidence>
<dbReference type="EMBL" id="QSCO01000035">
    <property type="protein sequence ID" value="RGY03617.1"/>
    <property type="molecule type" value="Genomic_DNA"/>
</dbReference>
<dbReference type="RefSeq" id="WP_041556743.1">
    <property type="nucleotide sequence ID" value="NZ_JABWDG010000125.1"/>
</dbReference>